<dbReference type="InterPro" id="IPR025110">
    <property type="entry name" value="AMP-bd_C"/>
</dbReference>
<keyword evidence="7" id="KW-0547">Nucleotide-binding</keyword>
<dbReference type="GO" id="GO:0005737">
    <property type="term" value="C:cytoplasm"/>
    <property type="evidence" value="ECO:0007669"/>
    <property type="project" value="TreeGrafter"/>
</dbReference>
<evidence type="ECO:0000256" key="2">
    <source>
        <dbReference type="ARBA" id="ARBA00004924"/>
    </source>
</evidence>
<evidence type="ECO:0000259" key="10">
    <source>
        <dbReference type="PROSITE" id="PS50075"/>
    </source>
</evidence>
<dbReference type="InterPro" id="IPR001242">
    <property type="entry name" value="Condensation_dom"/>
</dbReference>
<sequence length="2158" mass="248231">MDVYNKQYYPLGDISKSLDSNEKFNVNLLFETIHSISYVGEYLSNQPSTLNFICIKDKDSFWVELFYNKMSYNKRTICRMLEFYQNILEQVLNNMNCKCSNIELVSTKEKQEIVEGFNSKNMQYQVLENNISELFENNVKIYRDMVAIQFNGEQLTYQELNDKVNQLANYLQKQGLKKDMVVGIMLERSLDLVATILAVLKLGSTYLPIDLINPVNRINYMLEDSDASFVITSKFALKGIKLSTNTIVLDREKLGSESTNFKNRHAEDLGQGPAYIIYTSGSTGKPKGVSVEHKAVCNFIDGMARNIPLRENMSILALTSISFDIFFVETIFALVNGIRVVIAKEKQCSNPLAIKELIFNHKIDILQMTPSRLRLLLDNEEYSKCLKRVSILLVGGEVFSSKLLNEVKTITDSRIFNLYGPTETTIWSTIKELTNETHVTIGKPLPHYKCYILNKEKNVQPVGEIGELYISGECLAKGYINLSEMTNEKFISNPFVLEERMYKTGDLARWLPNGEIEYIGRNDSQVKINGYRLELEEIEKQYLKFGDVTDVVVLKWGNKDGSSYLCAYIQGKEKISIEQLQGFISRNLPSYMVPKAVIQLDQMPLTINGKLDKKALPNPALVVQKEYIEPRDDKERIIAEIWGKVLGFEKIGIEEDFFMLGGNSLKAIQIVNCLENEYSLGTTVSTLFENRTISRLAESIQEKKNNNELISAYPDPLNLHKPFPLTAVQSAYLLGRDDQFELGGVSTHGYYEIETTLDITKFNDSLQKVIERHPMLRAIILPTGEQQILIDVPKYKIEIENIQHLDAVEQELIIKEERERMSHFIFKSDTWPLFEYKAFKISDNRHILCISFDAIIADGISMQIVGSEIMEFYKNPNIQLPQVEISFRDYMLSYQKQKNTDEYMDDREYWLQKLKDFPPAPSLPLLQNPKLLTKPRFNRLQFNLNKKEWDSLKNIAKSMNITPSVLLCTTYAKVLSIWSNVERFALNLTVFNRLPVHPMIEHVVGDFTSLLLMDIELQGEEAFSESAQRIQRSLIQALDHKNYDGVEFIREYSKLHELGTEVAMPIVFTSMLTENNKFSWENFGEVKISSFQTSQVYLDYQVMEIKGDLQITWDYVEDLFDEQVIGSMFSQYIDMLHHLVESKDLIQLTLPKVDENIVKQYNQTEKETEKTTLHNLFVRQAQKTPDYTAVIMEEESLTYEELHEKSNQVARYLQEKGVGKGSLVGVLAQRCPDTIVNILGILKTGAAYVPVDPEYPQERIDYILNNSQCDLLLTPDVYSKEGLHSCSIEDVENENSPDDIAYIIYTSGSTGKPKGVIITHESAVNTILDMNQKFQVNEDDRFIGLSSICFDLSVYDIFGALSSGASIVQIKDQRDIQEVIETIDKYGITIWNSVPAIMDLTIEFIESMKEYQGNELRLVLLSGDWIPLTLPEKIRKYFGKAQINSLGGATEASIWSIYYPINEINPEWKSIPYGMPLANQKFYVLNYAGQVCPVEVEGELYIGGIGLAQGYKNDDTKTKNAFIEHPTLGRLYKTGDHGVLRKEGYIEFLGRKDQQIKIRGYRVELGEVSNQLLEHKNVQQAVVIDQVDSNGKKFLCAYIVVDDEKVMETIREYLVQKLPEYMIPQYFVKLEQLPLTPNGKIDRKVLPEPKLIEDDKSLNIEYPNTEVEKKIGSIWEGVLGISPIDIHSDFLKLGGNSIAMIQVVNSINKEFKINVGIKKFIELRTIFKLSKEIESCKQEEIIHEEHDSKTADWENLYNPFPLTEVQTAYWLGRENTFEMGGVSTHSYVEIETPVNIERLNKALQEMIQRHPMLRGIILPSGEQKILETVPDYLIKVVDLSYLDDKSRQEEIIKERNKMSHHVFDSSQWPLFEFRALKIAENLHILCVSFDLLIMDGASMIHIFSKELLELYLNPNKKLPKLEFTFRDYITEHIKFKNTKKYSTDKAYWLSKLKGFPFAPELPMKQEPNLIKNPKFKRLEYKISRNIWSKLKKIAQSYSITPLVLLCTSYAEILAKWSNQPKLAINTTLFNREPFHEHVNRIIGDFTMISLLDVDFSQGELSFANRAQQLQEVLIEALEHKSYDGIDFVREFSNFHNLNGKAVMPIVFTSMLFPEKEEVDWTDLGEVKLGVSQTSQVYLDYQVMEIKGDLQITWDYVED</sequence>
<evidence type="ECO:0000256" key="1">
    <source>
        <dbReference type="ARBA" id="ARBA00001957"/>
    </source>
</evidence>
<dbReference type="Gene3D" id="2.30.38.10">
    <property type="entry name" value="Luciferase, Domain 3"/>
    <property type="match status" value="1"/>
</dbReference>
<dbReference type="GO" id="GO:0043041">
    <property type="term" value="P:amino acid activation for nonribosomal peptide biosynthetic process"/>
    <property type="evidence" value="ECO:0007669"/>
    <property type="project" value="TreeGrafter"/>
</dbReference>
<feature type="non-terminal residue" evidence="11">
    <location>
        <position position="2158"/>
    </location>
</feature>
<dbReference type="CDD" id="cd12114">
    <property type="entry name" value="A_NRPS_TlmIV_like"/>
    <property type="match status" value="1"/>
</dbReference>
<evidence type="ECO:0000256" key="4">
    <source>
        <dbReference type="ARBA" id="ARBA00022450"/>
    </source>
</evidence>
<dbReference type="NCBIfam" id="TIGR01733">
    <property type="entry name" value="AA-adenyl-dom"/>
    <property type="match status" value="2"/>
</dbReference>
<dbReference type="PROSITE" id="PS00012">
    <property type="entry name" value="PHOSPHOPANTETHEINE"/>
    <property type="match status" value="2"/>
</dbReference>
<keyword evidence="9" id="KW-0045">Antibiotic biosynthesis</keyword>
<dbReference type="RefSeq" id="WP_086411829.1">
    <property type="nucleotide sequence ID" value="NZ_NFDT01000100.1"/>
</dbReference>
<evidence type="ECO:0000313" key="11">
    <source>
        <dbReference type="EMBL" id="OTY95472.1"/>
    </source>
</evidence>
<dbReference type="InterPro" id="IPR042099">
    <property type="entry name" value="ANL_N_sf"/>
</dbReference>
<dbReference type="SUPFAM" id="SSF47336">
    <property type="entry name" value="ACP-like"/>
    <property type="match status" value="2"/>
</dbReference>
<feature type="domain" description="Carrier" evidence="10">
    <location>
        <begin position="1662"/>
        <end position="1737"/>
    </location>
</feature>
<dbReference type="Gene3D" id="3.30.559.30">
    <property type="entry name" value="Nonribosomal peptide synthetase, condensation domain"/>
    <property type="match status" value="3"/>
</dbReference>
<dbReference type="FunFam" id="3.40.50.980:FF:000001">
    <property type="entry name" value="Non-ribosomal peptide synthetase"/>
    <property type="match status" value="2"/>
</dbReference>
<dbReference type="CDD" id="cd05930">
    <property type="entry name" value="A_NRPS"/>
    <property type="match status" value="1"/>
</dbReference>
<comment type="similarity">
    <text evidence="3">Belongs to the ATP-dependent AMP-binding enzyme family.</text>
</comment>
<dbReference type="SUPFAM" id="SSF56801">
    <property type="entry name" value="Acetyl-CoA synthetase-like"/>
    <property type="match status" value="2"/>
</dbReference>
<proteinExistence type="inferred from homology"/>
<dbReference type="InterPro" id="IPR009081">
    <property type="entry name" value="PP-bd_ACP"/>
</dbReference>
<evidence type="ECO:0000256" key="7">
    <source>
        <dbReference type="ARBA" id="ARBA00022741"/>
    </source>
</evidence>
<dbReference type="Pfam" id="PF13193">
    <property type="entry name" value="AMP-binding_C"/>
    <property type="match status" value="2"/>
</dbReference>
<dbReference type="InterPro" id="IPR020459">
    <property type="entry name" value="AMP-binding"/>
</dbReference>
<organism evidence="11 12">
    <name type="scientific">Bacillus thuringiensis serovar subtoxicus</name>
    <dbReference type="NCBI Taxonomy" id="475791"/>
    <lineage>
        <taxon>Bacteria</taxon>
        <taxon>Bacillati</taxon>
        <taxon>Bacillota</taxon>
        <taxon>Bacilli</taxon>
        <taxon>Bacillales</taxon>
        <taxon>Bacillaceae</taxon>
        <taxon>Bacillus</taxon>
        <taxon>Bacillus cereus group</taxon>
    </lineage>
</organism>
<dbReference type="Gene3D" id="3.40.50.980">
    <property type="match status" value="2"/>
</dbReference>
<reference evidence="11 12" key="1">
    <citation type="submission" date="2016-10" db="EMBL/GenBank/DDBJ databases">
        <title>Comparative genomics of Bacillus thuringiensis reveals a path to pathogens against multiple invertebrate hosts.</title>
        <authorList>
            <person name="Zheng J."/>
            <person name="Gao Q."/>
            <person name="Liu H."/>
            <person name="Peng D."/>
            <person name="Ruan L."/>
            <person name="Sun M."/>
        </authorList>
    </citation>
    <scope>NUCLEOTIDE SEQUENCE [LARGE SCALE GENOMIC DNA]</scope>
    <source>
        <strain evidence="11">BGSC 4I4</strain>
    </source>
</reference>
<dbReference type="InterPro" id="IPR006162">
    <property type="entry name" value="Ppantetheine_attach_site"/>
</dbReference>
<dbReference type="PROSITE" id="PS50075">
    <property type="entry name" value="CARRIER"/>
    <property type="match status" value="2"/>
</dbReference>
<dbReference type="FunFam" id="3.40.50.12780:FF:000012">
    <property type="entry name" value="Non-ribosomal peptide synthetase"/>
    <property type="match status" value="2"/>
</dbReference>
<dbReference type="SUPFAM" id="SSF52777">
    <property type="entry name" value="CoA-dependent acyltransferases"/>
    <property type="match status" value="4"/>
</dbReference>
<evidence type="ECO:0000256" key="9">
    <source>
        <dbReference type="ARBA" id="ARBA00023194"/>
    </source>
</evidence>
<accession>A0A9X6FMJ4</accession>
<dbReference type="InterPro" id="IPR023213">
    <property type="entry name" value="CAT-like_dom_sf"/>
</dbReference>
<dbReference type="PROSITE" id="PS00455">
    <property type="entry name" value="AMP_BINDING"/>
    <property type="match status" value="2"/>
</dbReference>
<keyword evidence="4" id="KW-0596">Phosphopantetheine</keyword>
<dbReference type="Pfam" id="PF00501">
    <property type="entry name" value="AMP-binding"/>
    <property type="match status" value="2"/>
</dbReference>
<dbReference type="GO" id="GO:0044550">
    <property type="term" value="P:secondary metabolite biosynthetic process"/>
    <property type="evidence" value="ECO:0007669"/>
    <property type="project" value="UniProtKB-ARBA"/>
</dbReference>
<dbReference type="Pfam" id="PF00668">
    <property type="entry name" value="Condensation"/>
    <property type="match status" value="2"/>
</dbReference>
<dbReference type="EMBL" id="NFDT01000100">
    <property type="protein sequence ID" value="OTY95472.1"/>
    <property type="molecule type" value="Genomic_DNA"/>
</dbReference>
<keyword evidence="6" id="KW-0436">Ligase</keyword>
<dbReference type="NCBIfam" id="NF003417">
    <property type="entry name" value="PRK04813.1"/>
    <property type="match status" value="2"/>
</dbReference>
<dbReference type="Pfam" id="PF00550">
    <property type="entry name" value="PP-binding"/>
    <property type="match status" value="2"/>
</dbReference>
<dbReference type="InterPro" id="IPR010071">
    <property type="entry name" value="AA_adenyl_dom"/>
</dbReference>
<dbReference type="Gene3D" id="1.10.1200.10">
    <property type="entry name" value="ACP-like"/>
    <property type="match status" value="2"/>
</dbReference>
<comment type="pathway">
    <text evidence="2">Siderophore biosynthesis.</text>
</comment>
<dbReference type="InterPro" id="IPR036736">
    <property type="entry name" value="ACP-like_sf"/>
</dbReference>
<dbReference type="CDD" id="cd19535">
    <property type="entry name" value="Cyc_NRPS"/>
    <property type="match status" value="2"/>
</dbReference>
<dbReference type="Proteomes" id="UP000194882">
    <property type="component" value="Unassembled WGS sequence"/>
</dbReference>
<comment type="caution">
    <text evidence="11">The sequence shown here is derived from an EMBL/GenBank/DDBJ whole genome shotgun (WGS) entry which is preliminary data.</text>
</comment>
<dbReference type="InterPro" id="IPR000873">
    <property type="entry name" value="AMP-dep_synth/lig_dom"/>
</dbReference>
<dbReference type="Gene3D" id="3.40.50.12780">
    <property type="entry name" value="N-terminal domain of ligase-like"/>
    <property type="match status" value="1"/>
</dbReference>
<dbReference type="Gene3D" id="3.30.300.30">
    <property type="match status" value="2"/>
</dbReference>
<dbReference type="Gene3D" id="3.30.559.10">
    <property type="entry name" value="Chloramphenicol acetyltransferase-like domain"/>
    <property type="match status" value="2"/>
</dbReference>
<evidence type="ECO:0000313" key="12">
    <source>
        <dbReference type="Proteomes" id="UP000194882"/>
    </source>
</evidence>
<gene>
    <name evidence="11" type="ORF">BK754_13220</name>
</gene>
<dbReference type="PANTHER" id="PTHR45527">
    <property type="entry name" value="NONRIBOSOMAL PEPTIDE SYNTHETASE"/>
    <property type="match status" value="1"/>
</dbReference>
<dbReference type="PRINTS" id="PR00154">
    <property type="entry name" value="AMPBINDING"/>
</dbReference>
<evidence type="ECO:0000256" key="5">
    <source>
        <dbReference type="ARBA" id="ARBA00022553"/>
    </source>
</evidence>
<name>A0A9X6FMJ4_BACTU</name>
<dbReference type="GO" id="GO:0016874">
    <property type="term" value="F:ligase activity"/>
    <property type="evidence" value="ECO:0007669"/>
    <property type="project" value="UniProtKB-KW"/>
</dbReference>
<evidence type="ECO:0000256" key="6">
    <source>
        <dbReference type="ARBA" id="ARBA00022598"/>
    </source>
</evidence>
<evidence type="ECO:0000256" key="3">
    <source>
        <dbReference type="ARBA" id="ARBA00006432"/>
    </source>
</evidence>
<dbReference type="FunFam" id="3.30.559.10:FF:000023">
    <property type="entry name" value="Non-ribosomal peptide synthetase"/>
    <property type="match status" value="2"/>
</dbReference>
<dbReference type="InterPro" id="IPR057737">
    <property type="entry name" value="Condensation_MtbB-like"/>
</dbReference>
<dbReference type="GO" id="GO:0031177">
    <property type="term" value="F:phosphopantetheine binding"/>
    <property type="evidence" value="ECO:0007669"/>
    <property type="project" value="TreeGrafter"/>
</dbReference>
<dbReference type="GO" id="GO:0005524">
    <property type="term" value="F:ATP binding"/>
    <property type="evidence" value="ECO:0007669"/>
    <property type="project" value="UniProtKB-KW"/>
</dbReference>
<dbReference type="InterPro" id="IPR045851">
    <property type="entry name" value="AMP-bd_C_sf"/>
</dbReference>
<dbReference type="FunFam" id="3.30.300.30:FF:000010">
    <property type="entry name" value="Enterobactin synthetase component F"/>
    <property type="match status" value="1"/>
</dbReference>
<keyword evidence="5" id="KW-0597">Phosphoprotein</keyword>
<feature type="domain" description="Carrier" evidence="10">
    <location>
        <begin position="629"/>
        <end position="704"/>
    </location>
</feature>
<dbReference type="GO" id="GO:0017000">
    <property type="term" value="P:antibiotic biosynthetic process"/>
    <property type="evidence" value="ECO:0007669"/>
    <property type="project" value="UniProtKB-KW"/>
</dbReference>
<dbReference type="FunFam" id="3.30.559.30:FF:000006">
    <property type="entry name" value="Yersiniabactin polyketide/non-ribosomal peptide synthetase"/>
    <property type="match status" value="1"/>
</dbReference>
<protein>
    <recommendedName>
        <fullName evidence="10">Carrier domain-containing protein</fullName>
    </recommendedName>
</protein>
<dbReference type="InterPro" id="IPR020845">
    <property type="entry name" value="AMP-binding_CS"/>
</dbReference>
<dbReference type="GO" id="GO:0008610">
    <property type="term" value="P:lipid biosynthetic process"/>
    <property type="evidence" value="ECO:0007669"/>
    <property type="project" value="UniProtKB-ARBA"/>
</dbReference>
<keyword evidence="8" id="KW-0067">ATP-binding</keyword>
<comment type="cofactor">
    <cofactor evidence="1">
        <name>pantetheine 4'-phosphate</name>
        <dbReference type="ChEBI" id="CHEBI:47942"/>
    </cofactor>
</comment>
<evidence type="ECO:0000256" key="8">
    <source>
        <dbReference type="ARBA" id="ARBA00022840"/>
    </source>
</evidence>
<dbReference type="PANTHER" id="PTHR45527:SF10">
    <property type="entry name" value="PYOCHELIN SYNTHASE PCHF"/>
    <property type="match status" value="1"/>
</dbReference>